<keyword evidence="6" id="KW-0779">Telomere</keyword>
<evidence type="ECO:0000256" key="5">
    <source>
        <dbReference type="ARBA" id="ARBA00022454"/>
    </source>
</evidence>
<dbReference type="Pfam" id="PF15491">
    <property type="entry name" value="CTC1_2"/>
    <property type="match status" value="2"/>
</dbReference>
<evidence type="ECO:0000313" key="11">
    <source>
        <dbReference type="Proteomes" id="UP000008021"/>
    </source>
</evidence>
<keyword evidence="8" id="KW-0539">Nucleus</keyword>
<evidence type="ECO:0000313" key="10">
    <source>
        <dbReference type="EnsemblPlants" id="OMERI09G06630.1"/>
    </source>
</evidence>
<dbReference type="STRING" id="40149.A0A0E0ERP0"/>
<comment type="subcellular location">
    <subcellularLocation>
        <location evidence="2">Chromosome</location>
        <location evidence="2">Telomere</location>
    </subcellularLocation>
    <subcellularLocation>
        <location evidence="1">Nucleus</location>
    </subcellularLocation>
</comment>
<name>A0A0E0ERP0_9ORYZ</name>
<keyword evidence="5" id="KW-0158">Chromosome</keyword>
<dbReference type="InterPro" id="IPR028262">
    <property type="entry name" value="CTC1_plant"/>
</dbReference>
<dbReference type="EnsemblPlants" id="OMERI09G06630.1">
    <property type="protein sequence ID" value="OMERI09G06630.1"/>
    <property type="gene ID" value="OMERI09G06630"/>
</dbReference>
<accession>A0A0E0ERP0</accession>
<evidence type="ECO:0000256" key="3">
    <source>
        <dbReference type="ARBA" id="ARBA00006332"/>
    </source>
</evidence>
<dbReference type="InterPro" id="IPR042617">
    <property type="entry name" value="CTC1-like"/>
</dbReference>
<keyword evidence="11" id="KW-1185">Reference proteome</keyword>
<dbReference type="HOGENOM" id="CLU_229046_0_0_1"/>
<dbReference type="PANTHER" id="PTHR14865:SF2">
    <property type="entry name" value="CST COMPLEX SUBUNIT CTC1"/>
    <property type="match status" value="1"/>
</dbReference>
<protein>
    <recommendedName>
        <fullName evidence="4">CST complex subunit CTC1</fullName>
    </recommendedName>
</protein>
<dbReference type="Proteomes" id="UP000008021">
    <property type="component" value="Chromosome 9"/>
</dbReference>
<comment type="similarity">
    <text evidence="3">Belongs to the CTC1 family.</text>
</comment>
<dbReference type="GO" id="GO:1990879">
    <property type="term" value="C:CST complex"/>
    <property type="evidence" value="ECO:0007669"/>
    <property type="project" value="TreeGrafter"/>
</dbReference>
<reference evidence="10" key="1">
    <citation type="submission" date="2015-04" db="UniProtKB">
        <authorList>
            <consortium name="EnsemblPlants"/>
        </authorList>
    </citation>
    <scope>IDENTIFICATION</scope>
</reference>
<feature type="region of interest" description="Disordered" evidence="9">
    <location>
        <begin position="1252"/>
        <end position="1293"/>
    </location>
</feature>
<dbReference type="GO" id="GO:0045740">
    <property type="term" value="P:positive regulation of DNA replication"/>
    <property type="evidence" value="ECO:0007669"/>
    <property type="project" value="TreeGrafter"/>
</dbReference>
<dbReference type="GO" id="GO:0042162">
    <property type="term" value="F:telomeric DNA binding"/>
    <property type="evidence" value="ECO:0007669"/>
    <property type="project" value="TreeGrafter"/>
</dbReference>
<proteinExistence type="inferred from homology"/>
<keyword evidence="7" id="KW-0238">DNA-binding</keyword>
<dbReference type="GO" id="GO:0003697">
    <property type="term" value="F:single-stranded DNA binding"/>
    <property type="evidence" value="ECO:0007669"/>
    <property type="project" value="TreeGrafter"/>
</dbReference>
<feature type="compositionally biased region" description="Low complexity" evidence="9">
    <location>
        <begin position="22"/>
        <end position="40"/>
    </location>
</feature>
<dbReference type="eggNOG" id="ENOG502QU1G">
    <property type="taxonomic scope" value="Eukaryota"/>
</dbReference>
<dbReference type="Gramene" id="OMERI09G06630.1">
    <property type="protein sequence ID" value="OMERI09G06630.1"/>
    <property type="gene ID" value="OMERI09G06630"/>
</dbReference>
<dbReference type="PANTHER" id="PTHR14865">
    <property type="entry name" value="CST COMPLEX SUBUNIT CTC1"/>
    <property type="match status" value="1"/>
</dbReference>
<evidence type="ECO:0000256" key="2">
    <source>
        <dbReference type="ARBA" id="ARBA00004574"/>
    </source>
</evidence>
<organism evidence="10">
    <name type="scientific">Oryza meridionalis</name>
    <dbReference type="NCBI Taxonomy" id="40149"/>
    <lineage>
        <taxon>Eukaryota</taxon>
        <taxon>Viridiplantae</taxon>
        <taxon>Streptophyta</taxon>
        <taxon>Embryophyta</taxon>
        <taxon>Tracheophyta</taxon>
        <taxon>Spermatophyta</taxon>
        <taxon>Magnoliopsida</taxon>
        <taxon>Liliopsida</taxon>
        <taxon>Poales</taxon>
        <taxon>Poaceae</taxon>
        <taxon>BOP clade</taxon>
        <taxon>Oryzoideae</taxon>
        <taxon>Oryzeae</taxon>
        <taxon>Oryzinae</taxon>
        <taxon>Oryza</taxon>
    </lineage>
</organism>
<evidence type="ECO:0000256" key="7">
    <source>
        <dbReference type="ARBA" id="ARBA00023125"/>
    </source>
</evidence>
<feature type="region of interest" description="Disordered" evidence="9">
    <location>
        <begin position="22"/>
        <end position="65"/>
    </location>
</feature>
<reference evidence="10" key="2">
    <citation type="submission" date="2018-05" db="EMBL/GenBank/DDBJ databases">
        <title>OmerRS3 (Oryza meridionalis Reference Sequence Version 3).</title>
        <authorList>
            <person name="Zhang J."/>
            <person name="Kudrna D."/>
            <person name="Lee S."/>
            <person name="Talag J."/>
            <person name="Welchert J."/>
            <person name="Wing R.A."/>
        </authorList>
    </citation>
    <scope>NUCLEOTIDE SEQUENCE [LARGE SCALE GENOMIC DNA]</scope>
    <source>
        <strain evidence="10">cv. OR44</strain>
    </source>
</reference>
<feature type="compositionally biased region" description="Low complexity" evidence="9">
    <location>
        <begin position="1278"/>
        <end position="1293"/>
    </location>
</feature>
<feature type="compositionally biased region" description="Low complexity" evidence="9">
    <location>
        <begin position="1252"/>
        <end position="1268"/>
    </location>
</feature>
<sequence>MPPPPPERRLTVADLLRIRRPTTGAASLVSSSTSSPSTSTAPPPRKKPRLPAAAPTPTPRSTAPFAPIPHRVLLAGALSLPASGSPVACRSHCLSLSDPAASASVCCYLLDFDPAAVGREIHVLAWNYLPSLHHGGAGVLEVVRWRLAEEGTPAPGSGFLKTIPLDCVDDEPDSGTHGHVFGVVRSVSVVFSVPRAGQKSNAGGGDNSVGFIAEMMCCACRRCRVLPPESDQDHKFELEKFVYFVDSASRWRPVLARMVGRPVSVSGLKKRLVSIDKKGSYTMLVSTRKTMLRWCPSYPAVLKLDGSPGDCGGVYTGLVTGIYMQCMLVELDETVWLLIDDQHLAPSHSLRVGAVISVKNGRAICLKLAWTRTLLLGTCIKTSITINSFSLVDSKSYIKAENRGLLGKFVDSFELPARFWMLILIPCFKQKFTKLFSEKEILGSKNVIPFANFICKCESLWILTMLKIWNGTEEMDKNQGAHQFLCDGISYPGTANKLISSSDLGSVLVGRIKRSSVPGTLQLVDATGCLDVVIPDLPPNVCMDSIYEINDYEVVLEGPMAYLDPYDVTDPLSCKAICEHLSFRKRLNHLKIYVIINWSELNRIGPSSIPLQINACAKMFHLLKLTHIFPANKTFQHQNLSGPSLYAEAVILPYNLKFTELDECSEHAESFRISCIPSLVSTIVKDTVCGERDHTFRILLEFKDGRFKYQSLRIGGYYLLECPTESLIYSMKGCGCLQVSKVSLGYQSRFWSLAITFNGNINIKDPIGDQSVGVSSVKMDEPFSRKAVNNEIKLVHTWNDFHQYCDFHLNFYGDERMDEYNYFCDVFNELRSYSNEVLSISSFIKTRVPKMPSGSSNLQRDKLVQGDLISLQGKVENIHPYGCKKEKFMVGNEKSSICIHVTDDNHRVRLFGYLSKYGYPVGLGPGASATFHRVLLTHKHELFVTPLTYIEVSSISLADLNEECVVTPPISDCFKDGSLGRVSSCLLFLGQKHLAENSAIQFQCRVVTIHVLVLDDLQPSKSRCETINVKVRLAGFIVDDGSSLCCCWADDARAELLLGLQELAVMNASVTSRFSKDGVNIQRTVGSFLESLLKKHKRIIARNCGIPPDISCRDLELSSVLNKVLSCSEEKLLKSIILNACWKGTLNVIASALNANTLNGFNLELPDLHPACSLRCGWQDGIRNHVGPAYGGSIIVGPTSRAAATPRFPRNSLPQFRVAFAFSSKSLAMPPPPPERRLTVADLLRIRRPTTGAASLVSSSTSSPSTSTAPPPRKKPRLPAAAPTPTPRSTAPFAPIPHRVLLAGALSLPASGSPVACRSHCLSLSDPAASASVCCYLLDFDPAAVGREIHVLAWNYLPSLHHGGAGVLEVVRWRLAEEGTPAPGSGFLKTIPLDCVDDEPDSGTHGHVFGVVRSVSVVFSVPRAGQKSNAGGGDNSVGFIAEMMCCACRRCRVLPPESDQDHKFELEKFVYFVDSASRWRPVLARMVGRPVSVSGLKKRLVSIDKKGSYTMLVSTRKTMLRWCPSYPAVLKLDGSPGDCGGVYTGLVTGIYMQCMLVELDETVWLLIDDQHLAPSHSLRVGAVISVKNGRAICLKLAWTRTLLLGTCIKTSITINSFSLVDSKSYIKAENRGLLGKFVDSFELPARFWMLILIPCFKQKFTKLFSEKEILGSKNVIPFANFICKCESLWILTMLKIWNGTEEMDKNQGAHQFLCDGISYPGTANKLISSSDLGSVLVGRIKRSSVPGTLQLVDATGCLDVVIPDLPPNVCMDSIYEINDYEVVLEGPMAYLDPYDVTDPLSCKAICEHLSFRKRLNHLKIYVIINWSELNRIGPSSIPLQINACAKMFHLLKLTHIFPANKTFQHQNLSGPSLYAEAVILPYNLKFTELDECSEHAESFRISCIPSLVSTIVKDTVCGERDHTFRILLEFKDGRFKYQSLRIGGYYLLECPTESLIYSMKGCGCLQVSKVSLGYQSRFWSLAITFNGNINIKDPIGDQSVGVSSVKMDEPFSRKAVNNEIKLVHTWNDFHQYCDFHLNFYGDERMDEYNYFCDVFNELRSYSNEVLSISSFIKTRVPKMPSGSSNLQRDKLVQGDLISLQGKVENIHPYGCKKEKFMVGNEKSSICIHVTDDNHRVRLFGYLSKYGYPVGLGPGASATFHRVLLTHKHELFVTPLTYIEVSSISLADLNEECVVTPPISDCFKDGSLGRVSSCLLFLGQKHLAENSAIQFQCRVVTIHVLVLDDLQPSKSRCETINVKVRLAGFIVDDGSSLCCCWADDARAELLLGLQELAVMNASVTSRFSKDGVNIQRTVGSFLESLLKKHKRIIARNCGIPPDISCRDLELSSVLNKVLSCSEEKLLKSIILNACWKGTLNVIASALNANTLNGFNLELPDLHPACSLRCGWQDGIRNHVGPAYGGSIIPGFASVIL</sequence>
<dbReference type="GO" id="GO:0010833">
    <property type="term" value="P:telomere maintenance via telomere lengthening"/>
    <property type="evidence" value="ECO:0007669"/>
    <property type="project" value="TreeGrafter"/>
</dbReference>
<evidence type="ECO:0000256" key="6">
    <source>
        <dbReference type="ARBA" id="ARBA00022895"/>
    </source>
</evidence>
<feature type="compositionally biased region" description="Low complexity" evidence="9">
    <location>
        <begin position="50"/>
        <end position="65"/>
    </location>
</feature>
<evidence type="ECO:0000256" key="4">
    <source>
        <dbReference type="ARBA" id="ARBA00016175"/>
    </source>
</evidence>
<evidence type="ECO:0000256" key="1">
    <source>
        <dbReference type="ARBA" id="ARBA00004123"/>
    </source>
</evidence>
<evidence type="ECO:0000256" key="8">
    <source>
        <dbReference type="ARBA" id="ARBA00023242"/>
    </source>
</evidence>
<evidence type="ECO:0000256" key="9">
    <source>
        <dbReference type="SAM" id="MobiDB-lite"/>
    </source>
</evidence>